<evidence type="ECO:0000313" key="1">
    <source>
        <dbReference type="EMBL" id="MBY8823070.1"/>
    </source>
</evidence>
<proteinExistence type="predicted"/>
<dbReference type="RefSeq" id="WP_222990097.1">
    <property type="nucleotide sequence ID" value="NZ_JAINVV010000004.1"/>
</dbReference>
<dbReference type="Proteomes" id="UP000706039">
    <property type="component" value="Unassembled WGS sequence"/>
</dbReference>
<gene>
    <name evidence="1" type="ORF">K7G82_12260</name>
</gene>
<accession>A0ABS7PP24</accession>
<comment type="caution">
    <text evidence="1">The sequence shown here is derived from an EMBL/GenBank/DDBJ whole genome shotgun (WGS) entry which is preliminary data.</text>
</comment>
<dbReference type="EMBL" id="JAINVV010000004">
    <property type="protein sequence ID" value="MBY8823070.1"/>
    <property type="molecule type" value="Genomic_DNA"/>
</dbReference>
<organism evidence="1 2">
    <name type="scientific">Sphingomonas colocasiae</name>
    <dbReference type="NCBI Taxonomy" id="1848973"/>
    <lineage>
        <taxon>Bacteria</taxon>
        <taxon>Pseudomonadati</taxon>
        <taxon>Pseudomonadota</taxon>
        <taxon>Alphaproteobacteria</taxon>
        <taxon>Sphingomonadales</taxon>
        <taxon>Sphingomonadaceae</taxon>
        <taxon>Sphingomonas</taxon>
    </lineage>
</organism>
<evidence type="ECO:0000313" key="2">
    <source>
        <dbReference type="Proteomes" id="UP000706039"/>
    </source>
</evidence>
<evidence type="ECO:0008006" key="3">
    <source>
        <dbReference type="Google" id="ProtNLM"/>
    </source>
</evidence>
<keyword evidence="2" id="KW-1185">Reference proteome</keyword>
<name>A0ABS7PP24_9SPHN</name>
<sequence length="50" mass="5221">MAQAGIDLEELQELAVAELGEDVRTEAIDLAAGIIAHIADMTIPDDETAA</sequence>
<protein>
    <recommendedName>
        <fullName evidence="3">DUF768 domain-containing protein</fullName>
    </recommendedName>
</protein>
<reference evidence="1 2" key="1">
    <citation type="submission" date="2021-08" db="EMBL/GenBank/DDBJ databases">
        <authorList>
            <person name="Tuo L."/>
        </authorList>
    </citation>
    <scope>NUCLEOTIDE SEQUENCE [LARGE SCALE GENOMIC DNA]</scope>
    <source>
        <strain evidence="1 2">JCM 31229</strain>
    </source>
</reference>